<protein>
    <submittedName>
        <fullName evidence="5">PDZ domain-containing protein</fullName>
    </submittedName>
</protein>
<proteinExistence type="predicted"/>
<dbReference type="AlphaFoldDB" id="A0A183URK8"/>
<reference evidence="3 4" key="2">
    <citation type="submission" date="2018-11" db="EMBL/GenBank/DDBJ databases">
        <authorList>
            <consortium name="Pathogen Informatics"/>
        </authorList>
    </citation>
    <scope>NUCLEOTIDE SEQUENCE [LARGE SCALE GENOMIC DNA]</scope>
</reference>
<evidence type="ECO:0000313" key="4">
    <source>
        <dbReference type="Proteomes" id="UP000050794"/>
    </source>
</evidence>
<evidence type="ECO:0000313" key="5">
    <source>
        <dbReference type="WBParaSite" id="TCNE_0001112801-mRNA-1"/>
    </source>
</evidence>
<dbReference type="Proteomes" id="UP000050794">
    <property type="component" value="Unassembled WGS sequence"/>
</dbReference>
<feature type="coiled-coil region" evidence="1">
    <location>
        <begin position="153"/>
        <end position="180"/>
    </location>
</feature>
<keyword evidence="1" id="KW-0175">Coiled coil</keyword>
<accession>A0A183URK8</accession>
<dbReference type="WBParaSite" id="TCNE_0001112801-mRNA-1">
    <property type="protein sequence ID" value="TCNE_0001112801-mRNA-1"/>
    <property type="gene ID" value="TCNE_0001112801"/>
</dbReference>
<reference evidence="5" key="1">
    <citation type="submission" date="2016-06" db="UniProtKB">
        <authorList>
            <consortium name="WormBaseParasite"/>
        </authorList>
    </citation>
    <scope>IDENTIFICATION</scope>
</reference>
<keyword evidence="4" id="KW-1185">Reference proteome</keyword>
<evidence type="ECO:0000256" key="2">
    <source>
        <dbReference type="SAM" id="MobiDB-lite"/>
    </source>
</evidence>
<name>A0A183URK8_TOXCA</name>
<sequence length="316" mass="36058">MKGFPIGETPDDCVRDHPGKGMERAMADEGSGKQRREETELSVSSSEEFEVIREKEAFVDVGSGKKFDFETMQSKFNSNKMDQSWSLYGSLTKRSTKYENNAPTLKHTASLIDKQCERDEMPEGAYQTKNSNQVNAQKDQEATREDVMKDATILKQNRLIEQLQMKIESLQKAAAETNNVLIKSIIDEERSNAFERRVGYDYRLVIVDWKKANVDGHRSRQHLRLSLKQCNGSIFVYDHGPTSGKLFAVGDRIIDIDGRHFVTTVELKDHILWTFDNRDFFTSMIERPVSEEAKYSVAVCMQPSTSSFSTIVSTRP</sequence>
<evidence type="ECO:0000256" key="1">
    <source>
        <dbReference type="SAM" id="Coils"/>
    </source>
</evidence>
<dbReference type="EMBL" id="UYWY01020748">
    <property type="protein sequence ID" value="VDM42449.1"/>
    <property type="molecule type" value="Genomic_DNA"/>
</dbReference>
<organism evidence="4 5">
    <name type="scientific">Toxocara canis</name>
    <name type="common">Canine roundworm</name>
    <dbReference type="NCBI Taxonomy" id="6265"/>
    <lineage>
        <taxon>Eukaryota</taxon>
        <taxon>Metazoa</taxon>
        <taxon>Ecdysozoa</taxon>
        <taxon>Nematoda</taxon>
        <taxon>Chromadorea</taxon>
        <taxon>Rhabditida</taxon>
        <taxon>Spirurina</taxon>
        <taxon>Ascaridomorpha</taxon>
        <taxon>Ascaridoidea</taxon>
        <taxon>Toxocaridae</taxon>
        <taxon>Toxocara</taxon>
    </lineage>
</organism>
<feature type="compositionally biased region" description="Basic and acidic residues" evidence="2">
    <location>
        <begin position="12"/>
        <end position="39"/>
    </location>
</feature>
<feature type="region of interest" description="Disordered" evidence="2">
    <location>
        <begin position="1"/>
        <end position="46"/>
    </location>
</feature>
<evidence type="ECO:0000313" key="3">
    <source>
        <dbReference type="EMBL" id="VDM42449.1"/>
    </source>
</evidence>
<gene>
    <name evidence="3" type="ORF">TCNE_LOCUS11128</name>
</gene>